<dbReference type="STRING" id="6832.A0A553N9E8"/>
<feature type="region of interest" description="Disordered" evidence="5">
    <location>
        <begin position="451"/>
        <end position="488"/>
    </location>
</feature>
<feature type="compositionally biased region" description="Low complexity" evidence="5">
    <location>
        <begin position="234"/>
        <end position="255"/>
    </location>
</feature>
<dbReference type="GO" id="GO:0060236">
    <property type="term" value="P:regulation of mitotic spindle organization"/>
    <property type="evidence" value="ECO:0007669"/>
    <property type="project" value="InterPro"/>
</dbReference>
<dbReference type="AlphaFoldDB" id="A0A553N9E8"/>
<protein>
    <recommendedName>
        <fullName evidence="6">TPX2 C-terminal domain-containing protein</fullName>
    </recommendedName>
</protein>
<accession>A0A553N9E8</accession>
<feature type="region of interest" description="Disordered" evidence="5">
    <location>
        <begin position="188"/>
        <end position="296"/>
    </location>
</feature>
<feature type="compositionally biased region" description="Polar residues" evidence="5">
    <location>
        <begin position="68"/>
        <end position="83"/>
    </location>
</feature>
<keyword evidence="4" id="KW-0206">Cytoskeleton</keyword>
<feature type="compositionally biased region" description="Polar residues" evidence="5">
    <location>
        <begin position="367"/>
        <end position="384"/>
    </location>
</feature>
<comment type="caution">
    <text evidence="7">The sequence shown here is derived from an EMBL/GenBank/DDBJ whole genome shotgun (WGS) entry which is preliminary data.</text>
</comment>
<evidence type="ECO:0000259" key="6">
    <source>
        <dbReference type="Pfam" id="PF06886"/>
    </source>
</evidence>
<evidence type="ECO:0000256" key="5">
    <source>
        <dbReference type="SAM" id="MobiDB-lite"/>
    </source>
</evidence>
<evidence type="ECO:0000313" key="8">
    <source>
        <dbReference type="Proteomes" id="UP000318571"/>
    </source>
</evidence>
<gene>
    <name evidence="7" type="ORF">TCAL_06236</name>
</gene>
<dbReference type="EMBL" id="VCGU01000459">
    <property type="protein sequence ID" value="TRY62076.1"/>
    <property type="molecule type" value="Genomic_DNA"/>
</dbReference>
<evidence type="ECO:0000256" key="3">
    <source>
        <dbReference type="ARBA" id="ARBA00022490"/>
    </source>
</evidence>
<evidence type="ECO:0000256" key="4">
    <source>
        <dbReference type="ARBA" id="ARBA00023212"/>
    </source>
</evidence>
<feature type="region of interest" description="Disordered" evidence="5">
    <location>
        <begin position="309"/>
        <end position="388"/>
    </location>
</feature>
<name>A0A553N9E8_TIGCA</name>
<dbReference type="PANTHER" id="PTHR14326:SF44">
    <property type="entry name" value="TARGETING PROTEIN FOR XKLP2"/>
    <property type="match status" value="1"/>
</dbReference>
<feature type="compositionally biased region" description="Basic and acidic residues" evidence="5">
    <location>
        <begin position="45"/>
        <end position="57"/>
    </location>
</feature>
<feature type="compositionally biased region" description="Basic and acidic residues" evidence="5">
    <location>
        <begin position="259"/>
        <end position="272"/>
    </location>
</feature>
<organism evidence="7 8">
    <name type="scientific">Tigriopus californicus</name>
    <name type="common">Marine copepod</name>
    <dbReference type="NCBI Taxonomy" id="6832"/>
    <lineage>
        <taxon>Eukaryota</taxon>
        <taxon>Metazoa</taxon>
        <taxon>Ecdysozoa</taxon>
        <taxon>Arthropoda</taxon>
        <taxon>Crustacea</taxon>
        <taxon>Multicrustacea</taxon>
        <taxon>Hexanauplia</taxon>
        <taxon>Copepoda</taxon>
        <taxon>Harpacticoida</taxon>
        <taxon>Harpacticidae</taxon>
        <taxon>Tigriopus</taxon>
    </lineage>
</organism>
<comment type="subcellular location">
    <subcellularLocation>
        <location evidence="1">Cytoplasm</location>
        <location evidence="1">Cytoskeleton</location>
    </subcellularLocation>
</comment>
<feature type="compositionally biased region" description="Basic and acidic residues" evidence="5">
    <location>
        <begin position="309"/>
        <end position="319"/>
    </location>
</feature>
<dbReference type="Pfam" id="PF06886">
    <property type="entry name" value="TPX2"/>
    <property type="match status" value="1"/>
</dbReference>
<keyword evidence="8" id="KW-1185">Reference proteome</keyword>
<keyword evidence="3" id="KW-0963">Cytoplasm</keyword>
<feature type="compositionally biased region" description="Polar residues" evidence="5">
    <location>
        <begin position="204"/>
        <end position="226"/>
    </location>
</feature>
<dbReference type="GO" id="GO:0005874">
    <property type="term" value="C:microtubule"/>
    <property type="evidence" value="ECO:0007669"/>
    <property type="project" value="InterPro"/>
</dbReference>
<evidence type="ECO:0000313" key="7">
    <source>
        <dbReference type="EMBL" id="TRY62076.1"/>
    </source>
</evidence>
<feature type="region of interest" description="Disordered" evidence="5">
    <location>
        <begin position="40"/>
        <end position="101"/>
    </location>
</feature>
<feature type="region of interest" description="Disordered" evidence="5">
    <location>
        <begin position="661"/>
        <end position="730"/>
    </location>
</feature>
<dbReference type="GO" id="GO:0005819">
    <property type="term" value="C:spindle"/>
    <property type="evidence" value="ECO:0007669"/>
    <property type="project" value="InterPro"/>
</dbReference>
<evidence type="ECO:0000256" key="1">
    <source>
        <dbReference type="ARBA" id="ARBA00004245"/>
    </source>
</evidence>
<comment type="similarity">
    <text evidence="2">Belongs to the TPX2 family.</text>
</comment>
<evidence type="ECO:0000256" key="2">
    <source>
        <dbReference type="ARBA" id="ARBA00005885"/>
    </source>
</evidence>
<feature type="domain" description="TPX2 C-terminal" evidence="6">
    <location>
        <begin position="641"/>
        <end position="715"/>
    </location>
</feature>
<dbReference type="InterPro" id="IPR009675">
    <property type="entry name" value="TPX2_fam"/>
</dbReference>
<dbReference type="PANTHER" id="PTHR14326">
    <property type="entry name" value="TARGETING PROTEIN FOR XKLP2"/>
    <property type="match status" value="1"/>
</dbReference>
<feature type="compositionally biased region" description="Polar residues" evidence="5">
    <location>
        <begin position="274"/>
        <end position="285"/>
    </location>
</feature>
<feature type="compositionally biased region" description="Polar residues" evidence="5">
    <location>
        <begin position="716"/>
        <end position="730"/>
    </location>
</feature>
<feature type="compositionally biased region" description="Basic and acidic residues" evidence="5">
    <location>
        <begin position="661"/>
        <end position="694"/>
    </location>
</feature>
<dbReference type="Proteomes" id="UP000318571">
    <property type="component" value="Chromosome 8"/>
</dbReference>
<proteinExistence type="inferred from homology"/>
<sequence length="730" mass="82455">MAQRRPEDGPLETATGFDCEYNAPQFFDFCELGAVAEDGGVEAGHPADREEAEKYFRSDSQAMDLPTPTDSKPSAETVENVSPTGLEAEEPAGGVSAVTRTNPLVEAMRKYESPRRKSIKEAVTKTLEEAAVFSPKMKAPPARRSGTPNVALTSLDSAKSAAIKKAPSPAYQRWRKVVNAVTPEVLRHARELGKRNKQAKAMTGPNSGSNANTNGLPLAATTSTLANKAKVNEASKSQSSKSATTSTSSSSSSYSLRVTRPEPFRFATDHRNKQQVQPQHSQLPTEASKMREPMRAKVGQVDFSKMLRSYDQHHEDSRGRSKVKAQVTRPQPFTFGGRSRRANSCEPTPTKRRRETSLEDDAAQPQAKMSHTTLGGGSSDSLRNTKPHPFSFVDRDLARVKDKYDQIKQESQVFFNMSKAKSGQNLDLETEFQKTNYFTKSLRSYPSNEAMTDVSGLTKQKPFSFDSRPVRKRAQSAEPDPNRLSQGGEVITDRVVRAKPMPHFGVPVRLPCANKKATAAQPFSFEDRDQQTLTKKREKIDKILEQEKKEREFKANPMPNLNKPVGLPIKEVILPTEAKPFHHEIEKRVENRIQKWQKGVEEELRKQQEAALFKARPAKVLYQEPFRPEHHDKPMTEISNFELHSDRRAREREVFELEKKRKEADLESMKRQLEERRRLEHEEEVRRLRHEAVHKAQPVRSYKGIKIQPSDKPLTNPRSPNFSNKTRSDL</sequence>
<reference evidence="7 8" key="1">
    <citation type="journal article" date="2018" name="Nat. Ecol. Evol.">
        <title>Genomic signatures of mitonuclear coevolution across populations of Tigriopus californicus.</title>
        <authorList>
            <person name="Barreto F.S."/>
            <person name="Watson E.T."/>
            <person name="Lima T.G."/>
            <person name="Willett C.S."/>
            <person name="Edmands S."/>
            <person name="Li W."/>
            <person name="Burton R.S."/>
        </authorList>
    </citation>
    <scope>NUCLEOTIDE SEQUENCE [LARGE SCALE GENOMIC DNA]</scope>
    <source>
        <strain evidence="7 8">San Diego</strain>
    </source>
</reference>
<dbReference type="InterPro" id="IPR027329">
    <property type="entry name" value="TPX2_C"/>
</dbReference>